<dbReference type="EMBL" id="JAAEDL010000017">
    <property type="protein sequence ID" value="MBR0682228.1"/>
    <property type="molecule type" value="Genomic_DNA"/>
</dbReference>
<keyword evidence="3" id="KW-1185">Reference proteome</keyword>
<dbReference type="AlphaFoldDB" id="A0A9X9XEU2"/>
<dbReference type="Proteomes" id="UP001138709">
    <property type="component" value="Unassembled WGS sequence"/>
</dbReference>
<feature type="region of interest" description="Disordered" evidence="1">
    <location>
        <begin position="1"/>
        <end position="22"/>
    </location>
</feature>
<sequence length="131" mass="13775">MTEAETTRSTAAEGAPTPATREHAADFAAASMRDLVACARIFYAAIHMDGGRFSDAEMDAFITFDDFLSYEITRRQPETAEDFVVKVRHLAGRIEDGTMSDAVDAAAIAAIKADAAAVAVTFSAAAGNVPA</sequence>
<comment type="caution">
    <text evidence="2">The sequence shown here is derived from an EMBL/GenBank/DDBJ whole genome shotgun (WGS) entry which is preliminary data.</text>
</comment>
<protein>
    <submittedName>
        <fullName evidence="2">Uncharacterized protein</fullName>
    </submittedName>
</protein>
<evidence type="ECO:0000256" key="1">
    <source>
        <dbReference type="SAM" id="MobiDB-lite"/>
    </source>
</evidence>
<evidence type="ECO:0000313" key="2">
    <source>
        <dbReference type="EMBL" id="MBR0682228.1"/>
    </source>
</evidence>
<proteinExistence type="predicted"/>
<name>A0A9X9XEU2_9PROT</name>
<organism evidence="2 3">
    <name type="scientific">Neoroseomonas eburnea</name>
    <dbReference type="NCBI Taxonomy" id="1346889"/>
    <lineage>
        <taxon>Bacteria</taxon>
        <taxon>Pseudomonadati</taxon>
        <taxon>Pseudomonadota</taxon>
        <taxon>Alphaproteobacteria</taxon>
        <taxon>Acetobacterales</taxon>
        <taxon>Acetobacteraceae</taxon>
        <taxon>Neoroseomonas</taxon>
    </lineage>
</organism>
<dbReference type="RefSeq" id="WP_211847763.1">
    <property type="nucleotide sequence ID" value="NZ_JAAEDL010000017.1"/>
</dbReference>
<gene>
    <name evidence="2" type="ORF">GXW74_17185</name>
</gene>
<reference evidence="2" key="1">
    <citation type="submission" date="2020-01" db="EMBL/GenBank/DDBJ databases">
        <authorList>
            <person name="Rat A."/>
        </authorList>
    </citation>
    <scope>NUCLEOTIDE SEQUENCE</scope>
    <source>
        <strain evidence="2">LMG 31228</strain>
    </source>
</reference>
<feature type="compositionally biased region" description="Low complexity" evidence="1">
    <location>
        <begin position="1"/>
        <end position="15"/>
    </location>
</feature>
<evidence type="ECO:0000313" key="3">
    <source>
        <dbReference type="Proteomes" id="UP001138709"/>
    </source>
</evidence>
<reference evidence="2" key="2">
    <citation type="journal article" date="2021" name="Syst. Appl. Microbiol.">
        <title>Roseomonas hellenica sp. nov., isolated from roots of wild-growing Alkanna tinctoria.</title>
        <authorList>
            <person name="Rat A."/>
            <person name="Naranjo H.D."/>
            <person name="Lebbe L."/>
            <person name="Cnockaert M."/>
            <person name="Krigas N."/>
            <person name="Grigoriadou K."/>
            <person name="Maloupa E."/>
            <person name="Willems A."/>
        </authorList>
    </citation>
    <scope>NUCLEOTIDE SEQUENCE</scope>
    <source>
        <strain evidence="2">LMG 31228</strain>
    </source>
</reference>
<accession>A0A9X9XEU2</accession>